<gene>
    <name evidence="2" type="ORF">THAOC_00020</name>
</gene>
<dbReference type="EMBL" id="AGNL01000025">
    <property type="protein sequence ID" value="EJK78102.1"/>
    <property type="molecule type" value="Genomic_DNA"/>
</dbReference>
<reference evidence="2 3" key="1">
    <citation type="journal article" date="2012" name="Genome Biol.">
        <title>Genome and low-iron response of an oceanic diatom adapted to chronic iron limitation.</title>
        <authorList>
            <person name="Lommer M."/>
            <person name="Specht M."/>
            <person name="Roy A.S."/>
            <person name="Kraemer L."/>
            <person name="Andreson R."/>
            <person name="Gutowska M.A."/>
            <person name="Wolf J."/>
            <person name="Bergner S.V."/>
            <person name="Schilhabel M.B."/>
            <person name="Klostermeier U.C."/>
            <person name="Beiko R.G."/>
            <person name="Rosenstiel P."/>
            <person name="Hippler M."/>
            <person name="Laroche J."/>
        </authorList>
    </citation>
    <scope>NUCLEOTIDE SEQUENCE [LARGE SCALE GENOMIC DNA]</scope>
    <source>
        <strain evidence="2 3">CCMP1005</strain>
    </source>
</reference>
<evidence type="ECO:0000313" key="3">
    <source>
        <dbReference type="Proteomes" id="UP000266841"/>
    </source>
</evidence>
<proteinExistence type="predicted"/>
<feature type="region of interest" description="Disordered" evidence="1">
    <location>
        <begin position="475"/>
        <end position="506"/>
    </location>
</feature>
<feature type="region of interest" description="Disordered" evidence="1">
    <location>
        <begin position="220"/>
        <end position="274"/>
    </location>
</feature>
<feature type="region of interest" description="Disordered" evidence="1">
    <location>
        <begin position="405"/>
        <end position="441"/>
    </location>
</feature>
<sequence length="544" mass="58956">MFRTLRLSPIFLDRLDRHIDIGIERRTGWGGEQGARPINHGYLVREIEEVGACHCHRARTPGRDQSHGRIVLGCRLPFKIRQNRRRGVVDERDPFLECNSLGEVYRIYLRFSTVKEMSSSKSNHSVDAEMDAFLSPNISADLSGNIDQIESLLLGGGNFLASPTQARALSSSSTTPATNHPTVAVSVVNNAVHMSIQDNAKLPTFNLKVDRSNSSNVAIPAARGRRFIGATRKRPRPRSMSRESRDSSSLGTGLSSQQPSQTSSPIPKLAKQTDLPDHLTIDAATSVAIDEIMRLNENDMNLPELFLESNDRSSAALAYSFAGSNGTPQLPSSMSLDSIGSSEESGIPSQNMLPYKRVKPLPIPQINRASPPKMMPPPALQSALATAAKIAQASKVTDVAHILPTGESAASPEAVPKQAPDKTQQSMPPPVGIKRSTLSTSGRLVVTKARSGQLSASHTNGKTKASIAHATVQRSQFGFGARHTVPTVPHPPPANKKVARKPPSKFVPTSAEAAVAYERKKERAKKSRYDCLSPLSCTFFADKY</sequence>
<feature type="compositionally biased region" description="Basic residues" evidence="1">
    <location>
        <begin position="223"/>
        <end position="239"/>
    </location>
</feature>
<dbReference type="AlphaFoldDB" id="K0TRN4"/>
<comment type="caution">
    <text evidence="2">The sequence shown here is derived from an EMBL/GenBank/DDBJ whole genome shotgun (WGS) entry which is preliminary data.</text>
</comment>
<protein>
    <submittedName>
        <fullName evidence="2">Uncharacterized protein</fullName>
    </submittedName>
</protein>
<feature type="compositionally biased region" description="Low complexity" evidence="1">
    <location>
        <begin position="332"/>
        <end position="349"/>
    </location>
</feature>
<feature type="region of interest" description="Disordered" evidence="1">
    <location>
        <begin position="332"/>
        <end position="352"/>
    </location>
</feature>
<name>K0TRN4_THAOC</name>
<keyword evidence="3" id="KW-1185">Reference proteome</keyword>
<dbReference type="Proteomes" id="UP000266841">
    <property type="component" value="Unassembled WGS sequence"/>
</dbReference>
<evidence type="ECO:0000256" key="1">
    <source>
        <dbReference type="SAM" id="MobiDB-lite"/>
    </source>
</evidence>
<feature type="compositionally biased region" description="Low complexity" evidence="1">
    <location>
        <begin position="247"/>
        <end position="265"/>
    </location>
</feature>
<organism evidence="2 3">
    <name type="scientific">Thalassiosira oceanica</name>
    <name type="common">Marine diatom</name>
    <dbReference type="NCBI Taxonomy" id="159749"/>
    <lineage>
        <taxon>Eukaryota</taxon>
        <taxon>Sar</taxon>
        <taxon>Stramenopiles</taxon>
        <taxon>Ochrophyta</taxon>
        <taxon>Bacillariophyta</taxon>
        <taxon>Coscinodiscophyceae</taxon>
        <taxon>Thalassiosirophycidae</taxon>
        <taxon>Thalassiosirales</taxon>
        <taxon>Thalassiosiraceae</taxon>
        <taxon>Thalassiosira</taxon>
    </lineage>
</organism>
<evidence type="ECO:0000313" key="2">
    <source>
        <dbReference type="EMBL" id="EJK78102.1"/>
    </source>
</evidence>
<accession>K0TRN4</accession>
<dbReference type="OrthoDB" id="46518at2759"/>